<organism evidence="1 2">
    <name type="scientific">Companilactobacillus mishanensis</name>
    <dbReference type="NCBI Taxonomy" id="2486008"/>
    <lineage>
        <taxon>Bacteria</taxon>
        <taxon>Bacillati</taxon>
        <taxon>Bacillota</taxon>
        <taxon>Bacilli</taxon>
        <taxon>Lactobacillales</taxon>
        <taxon>Lactobacillaceae</taxon>
        <taxon>Companilactobacillus</taxon>
    </lineage>
</organism>
<proteinExistence type="predicted"/>
<accession>A0A5P0ZJ62</accession>
<evidence type="ECO:0000313" key="1">
    <source>
        <dbReference type="EMBL" id="MQS53133.1"/>
    </source>
</evidence>
<dbReference type="AlphaFoldDB" id="A0A5P0ZJ62"/>
<name>A0A5P0ZJ62_9LACO</name>
<gene>
    <name evidence="1" type="ORF">FHL02_08880</name>
</gene>
<dbReference type="Proteomes" id="UP000380386">
    <property type="component" value="Unassembled WGS sequence"/>
</dbReference>
<comment type="caution">
    <text evidence="1">The sequence shown here is derived from an EMBL/GenBank/DDBJ whole genome shotgun (WGS) entry which is preliminary data.</text>
</comment>
<protein>
    <submittedName>
        <fullName evidence="1">Uncharacterized protein</fullName>
    </submittedName>
</protein>
<dbReference type="EMBL" id="VDFM01000012">
    <property type="protein sequence ID" value="MQS53133.1"/>
    <property type="molecule type" value="Genomic_DNA"/>
</dbReference>
<dbReference type="OrthoDB" id="9808492at2"/>
<reference evidence="1 2" key="1">
    <citation type="journal article" date="2019" name="Syst. Appl. Microbiol.">
        <title>Polyphasic characterization of two novel Lactobacillus spp. isolated from blown salami packages: Description of Lactobacillus halodurans sp. nov. and Lactobacillus salsicarnum sp. nov.</title>
        <authorList>
            <person name="Schuster J.A."/>
            <person name="Klingl A."/>
            <person name="Vogel R.F."/>
            <person name="Ehrmann M.A."/>
        </authorList>
    </citation>
    <scope>NUCLEOTIDE SEQUENCE [LARGE SCALE GENOMIC DNA]</scope>
    <source>
        <strain evidence="1 2">TMW 1.2118</strain>
    </source>
</reference>
<sequence length="317" mass="36497">MDGKYSMDSEKSELDLLKRTLPNKRLNFLIGSGASKPVMPLMDEIDGDDLDEKNEKLKQKIIELSKQSIVFNYHDQTKDNYVNFIKSLVNIMNHNNSRTSPKSINIFSTNYDLYVESAVDFVMGQGFNFVFNDGGSGYFRRLLKISNYDRSISYKGQFNNYINDAPMINLFKPHGSVNWIKKSNQIVINNDVEDNPFVILPNGRESENTYYDNHFYEILRTFQVGLEINQSVLITIGFSFGDEYILKMVKRALYNPGLLVYVFCYNVQDCTKIKERFVNKGVLPNNLKIIYPRDEGSKDGFDITNLTELLNGVFSDS</sequence>
<evidence type="ECO:0000313" key="2">
    <source>
        <dbReference type="Proteomes" id="UP000380386"/>
    </source>
</evidence>
<dbReference type="Pfam" id="PF13289">
    <property type="entry name" value="SIR2_2"/>
    <property type="match status" value="1"/>
</dbReference>